<keyword evidence="2" id="KW-1185">Reference proteome</keyword>
<evidence type="ECO:0000313" key="2">
    <source>
        <dbReference type="Proteomes" id="UP000637643"/>
    </source>
</evidence>
<comment type="caution">
    <text evidence="1">The sequence shown here is derived from an EMBL/GenBank/DDBJ whole genome shotgun (WGS) entry which is preliminary data.</text>
</comment>
<organism evidence="1 2">
    <name type="scientific">Paenibacillus albidus</name>
    <dbReference type="NCBI Taxonomy" id="2041023"/>
    <lineage>
        <taxon>Bacteria</taxon>
        <taxon>Bacillati</taxon>
        <taxon>Bacillota</taxon>
        <taxon>Bacilli</taxon>
        <taxon>Bacillales</taxon>
        <taxon>Paenibacillaceae</taxon>
        <taxon>Paenibacillus</taxon>
    </lineage>
</organism>
<name>A0A917FYK0_9BACL</name>
<reference evidence="1" key="2">
    <citation type="submission" date="2020-09" db="EMBL/GenBank/DDBJ databases">
        <authorList>
            <person name="Sun Q."/>
            <person name="Zhou Y."/>
        </authorList>
    </citation>
    <scope>NUCLEOTIDE SEQUENCE</scope>
    <source>
        <strain evidence="1">CGMCC 1.16134</strain>
    </source>
</reference>
<proteinExistence type="predicted"/>
<dbReference type="Proteomes" id="UP000637643">
    <property type="component" value="Unassembled WGS sequence"/>
</dbReference>
<protein>
    <submittedName>
        <fullName evidence="1">Uncharacterized protein</fullName>
    </submittedName>
</protein>
<accession>A0A917FYK0</accession>
<dbReference type="EMBL" id="BMKR01000069">
    <property type="protein sequence ID" value="GGG14277.1"/>
    <property type="molecule type" value="Genomic_DNA"/>
</dbReference>
<dbReference type="AlphaFoldDB" id="A0A917FYK0"/>
<sequence length="53" mass="5710">MKTLLGVLVMNGIAHNQKVTFGSTNTLTSVKPSCLALDTYPPKYIGIPFNKVS</sequence>
<evidence type="ECO:0000313" key="1">
    <source>
        <dbReference type="EMBL" id="GGG14277.1"/>
    </source>
</evidence>
<gene>
    <name evidence="1" type="ORF">GCM10010912_68400</name>
</gene>
<reference evidence="1" key="1">
    <citation type="journal article" date="2014" name="Int. J. Syst. Evol. Microbiol.">
        <title>Complete genome sequence of Corynebacterium casei LMG S-19264T (=DSM 44701T), isolated from a smear-ripened cheese.</title>
        <authorList>
            <consortium name="US DOE Joint Genome Institute (JGI-PGF)"/>
            <person name="Walter F."/>
            <person name="Albersmeier A."/>
            <person name="Kalinowski J."/>
            <person name="Ruckert C."/>
        </authorList>
    </citation>
    <scope>NUCLEOTIDE SEQUENCE</scope>
    <source>
        <strain evidence="1">CGMCC 1.16134</strain>
    </source>
</reference>